<proteinExistence type="predicted"/>
<protein>
    <submittedName>
        <fullName evidence="6">LLM class F420-dependent oxidoreductase</fullName>
    </submittedName>
</protein>
<comment type="caution">
    <text evidence="6">The sequence shown here is derived from an EMBL/GenBank/DDBJ whole genome shotgun (WGS) entry which is preliminary data.</text>
</comment>
<feature type="domain" description="Luciferase-like" evidence="5">
    <location>
        <begin position="6"/>
        <end position="242"/>
    </location>
</feature>
<dbReference type="RefSeq" id="WP_181658986.1">
    <property type="nucleotide sequence ID" value="NZ_JACEHE010000011.1"/>
</dbReference>
<evidence type="ECO:0000256" key="4">
    <source>
        <dbReference type="ARBA" id="ARBA00023033"/>
    </source>
</evidence>
<accession>A0A7W0DMN1</accession>
<keyword evidence="1" id="KW-0285">Flavoprotein</keyword>
<sequence length="300" mass="32353">MRFIFHYPETNGPDGDVLDAGPLREVAVAAERAGFDGLSLSEHPVPGARWLASGGHQTLDPFVALAYAAAATERLRLLTYLAVSPYRNPFLLAKAAATLDKLSGGRLFLGLGTGYQKSEFHALGVDMEERNALFDEALDVLPLHWSGEPFSYQGRHFSARDVIARPRPVQDPIPIWVGGNSKLSRRRVAERAQGWMPMSGGAQLSATARTPSLGSVQELAVAIAELREAAAAAGRSERIDVLYSYQGAGIHSPTVEPDRHREAFAELEKAGVTWVVVSSGTHSPSATLEFLEAFGSTYLS</sequence>
<evidence type="ECO:0000256" key="2">
    <source>
        <dbReference type="ARBA" id="ARBA00022643"/>
    </source>
</evidence>
<name>A0A7W0DMN1_9ACTN</name>
<keyword evidence="3" id="KW-0560">Oxidoreductase</keyword>
<evidence type="ECO:0000256" key="1">
    <source>
        <dbReference type="ARBA" id="ARBA00022630"/>
    </source>
</evidence>
<dbReference type="PANTHER" id="PTHR42847:SF4">
    <property type="entry name" value="ALKANESULFONATE MONOOXYGENASE-RELATED"/>
    <property type="match status" value="1"/>
</dbReference>
<dbReference type="AlphaFoldDB" id="A0A7W0DMN1"/>
<dbReference type="PANTHER" id="PTHR42847">
    <property type="entry name" value="ALKANESULFONATE MONOOXYGENASE"/>
    <property type="match status" value="1"/>
</dbReference>
<dbReference type="GO" id="GO:0046306">
    <property type="term" value="P:alkanesulfonate catabolic process"/>
    <property type="evidence" value="ECO:0007669"/>
    <property type="project" value="TreeGrafter"/>
</dbReference>
<evidence type="ECO:0000313" key="6">
    <source>
        <dbReference type="EMBL" id="MBA2947906.1"/>
    </source>
</evidence>
<dbReference type="Proteomes" id="UP000545761">
    <property type="component" value="Unassembled WGS sequence"/>
</dbReference>
<organism evidence="6 7">
    <name type="scientific">Streptomyces himalayensis subsp. himalayensis</name>
    <dbReference type="NCBI Taxonomy" id="2756131"/>
    <lineage>
        <taxon>Bacteria</taxon>
        <taxon>Bacillati</taxon>
        <taxon>Actinomycetota</taxon>
        <taxon>Actinomycetes</taxon>
        <taxon>Kitasatosporales</taxon>
        <taxon>Streptomycetaceae</taxon>
        <taxon>Streptomyces</taxon>
        <taxon>Streptomyces himalayensis</taxon>
    </lineage>
</organism>
<dbReference type="EMBL" id="JACEHE010000011">
    <property type="protein sequence ID" value="MBA2947906.1"/>
    <property type="molecule type" value="Genomic_DNA"/>
</dbReference>
<dbReference type="InterPro" id="IPR050172">
    <property type="entry name" value="SsuD_RutA_monooxygenase"/>
</dbReference>
<dbReference type="GO" id="GO:0008726">
    <property type="term" value="F:alkanesulfonate monooxygenase activity"/>
    <property type="evidence" value="ECO:0007669"/>
    <property type="project" value="TreeGrafter"/>
</dbReference>
<dbReference type="InterPro" id="IPR036661">
    <property type="entry name" value="Luciferase-like_sf"/>
</dbReference>
<dbReference type="Pfam" id="PF00296">
    <property type="entry name" value="Bac_luciferase"/>
    <property type="match status" value="1"/>
</dbReference>
<evidence type="ECO:0000256" key="3">
    <source>
        <dbReference type="ARBA" id="ARBA00023002"/>
    </source>
</evidence>
<evidence type="ECO:0000313" key="7">
    <source>
        <dbReference type="Proteomes" id="UP000545761"/>
    </source>
</evidence>
<dbReference type="SUPFAM" id="SSF51679">
    <property type="entry name" value="Bacterial luciferase-like"/>
    <property type="match status" value="1"/>
</dbReference>
<keyword evidence="2" id="KW-0288">FMN</keyword>
<dbReference type="InterPro" id="IPR011251">
    <property type="entry name" value="Luciferase-like_dom"/>
</dbReference>
<gene>
    <name evidence="6" type="ORF">H1D24_19325</name>
</gene>
<evidence type="ECO:0000259" key="5">
    <source>
        <dbReference type="Pfam" id="PF00296"/>
    </source>
</evidence>
<dbReference type="Gene3D" id="3.20.20.30">
    <property type="entry name" value="Luciferase-like domain"/>
    <property type="match status" value="1"/>
</dbReference>
<reference evidence="6 7" key="1">
    <citation type="submission" date="2020-07" db="EMBL/GenBank/DDBJ databases">
        <title>Streptomyces isolated from Indian soil.</title>
        <authorList>
            <person name="Mandal S."/>
            <person name="Maiti P.K."/>
        </authorList>
    </citation>
    <scope>NUCLEOTIDE SEQUENCE [LARGE SCALE GENOMIC DNA]</scope>
    <source>
        <strain evidence="6 7">PSKA28</strain>
    </source>
</reference>
<dbReference type="NCBIfam" id="TIGR03619">
    <property type="entry name" value="F420_Rv2161c"/>
    <property type="match status" value="1"/>
</dbReference>
<dbReference type="InterPro" id="IPR019921">
    <property type="entry name" value="Lucif-like_OxRdtase_Rv2161c"/>
</dbReference>
<keyword evidence="4" id="KW-0503">Monooxygenase</keyword>